<evidence type="ECO:0000313" key="2">
    <source>
        <dbReference type="EMBL" id="AZS28790.1"/>
    </source>
</evidence>
<feature type="domain" description="HNH nuclease" evidence="1">
    <location>
        <begin position="66"/>
        <end position="114"/>
    </location>
</feature>
<dbReference type="AlphaFoldDB" id="A0A3Q9IS61"/>
<dbReference type="OrthoDB" id="6631788at2"/>
<sequence>MDEEEIWKDIHHYEGIYQVSSCGRIRSVGRYVRNATSQYWRNGQIIKPWVGGTSPYYNVSLAYDGKICKKLIHRLVAEHFLDDWNAAKEVNHKDGNKHNNRSDNLEMCTRQENVMHSMVHKLRDDYGENSVNAKLTNEQADHIRRLHRSGVMQNELAEQFKVCKQTICDIVHYKKYKNESDKRNN</sequence>
<gene>
    <name evidence="2" type="ORF">D8S85_03970</name>
</gene>
<dbReference type="InterPro" id="IPR010902">
    <property type="entry name" value="NUMOD4"/>
</dbReference>
<dbReference type="InterPro" id="IPR003615">
    <property type="entry name" value="HNH_nuc"/>
</dbReference>
<dbReference type="Pfam" id="PF07463">
    <property type="entry name" value="NUMOD4"/>
    <property type="match status" value="1"/>
</dbReference>
<evidence type="ECO:0000259" key="1">
    <source>
        <dbReference type="SMART" id="SM00507"/>
    </source>
</evidence>
<keyword evidence="3" id="KW-1185">Reference proteome</keyword>
<dbReference type="Proteomes" id="UP000270673">
    <property type="component" value="Chromosome"/>
</dbReference>
<dbReference type="GO" id="GO:0016788">
    <property type="term" value="F:hydrolase activity, acting on ester bonds"/>
    <property type="evidence" value="ECO:0007669"/>
    <property type="project" value="InterPro"/>
</dbReference>
<proteinExistence type="predicted"/>
<protein>
    <recommendedName>
        <fullName evidence="1">HNH nuclease domain-containing protein</fullName>
    </recommendedName>
</protein>
<name>A0A3Q9IS61_9BACT</name>
<dbReference type="Gene3D" id="3.90.75.20">
    <property type="match status" value="1"/>
</dbReference>
<dbReference type="SMART" id="SM00507">
    <property type="entry name" value="HNHc"/>
    <property type="match status" value="1"/>
</dbReference>
<dbReference type="Pfam" id="PF13392">
    <property type="entry name" value="HNH_3"/>
    <property type="match status" value="1"/>
</dbReference>
<dbReference type="EMBL" id="CP032819">
    <property type="protein sequence ID" value="AZS28790.1"/>
    <property type="molecule type" value="Genomic_DNA"/>
</dbReference>
<dbReference type="KEGG" id="buy:D8S85_03970"/>
<organism evidence="2 3">
    <name type="scientific">Butyricimonas faecalis</name>
    <dbReference type="NCBI Taxonomy" id="2093856"/>
    <lineage>
        <taxon>Bacteria</taxon>
        <taxon>Pseudomonadati</taxon>
        <taxon>Bacteroidota</taxon>
        <taxon>Bacteroidia</taxon>
        <taxon>Bacteroidales</taxon>
        <taxon>Odoribacteraceae</taxon>
        <taxon>Butyricimonas</taxon>
    </lineage>
</organism>
<dbReference type="RefSeq" id="WP_127074814.1">
    <property type="nucleotide sequence ID" value="NZ_CP032819.1"/>
</dbReference>
<evidence type="ECO:0000313" key="3">
    <source>
        <dbReference type="Proteomes" id="UP000270673"/>
    </source>
</evidence>
<reference evidence="2 3" key="1">
    <citation type="submission" date="2018-10" db="EMBL/GenBank/DDBJ databases">
        <title>Butyricimonas faecalis sp. nov., isolated from human faeces and emended description of the genus Butyricimonas.</title>
        <authorList>
            <person name="Le Roy T."/>
            <person name="Van der Smissen P."/>
            <person name="Paquot A."/>
            <person name="Delzenne N."/>
            <person name="Muccioli G."/>
            <person name="Collet J.-F."/>
            <person name="Cani P.D."/>
        </authorList>
    </citation>
    <scope>NUCLEOTIDE SEQUENCE [LARGE SCALE GENOMIC DNA]</scope>
    <source>
        <strain evidence="2 3">H184</strain>
    </source>
</reference>
<dbReference type="SUPFAM" id="SSF54060">
    <property type="entry name" value="His-Me finger endonucleases"/>
    <property type="match status" value="1"/>
</dbReference>
<accession>A0A3Q9IS61</accession>
<dbReference type="InterPro" id="IPR044925">
    <property type="entry name" value="His-Me_finger_sf"/>
</dbReference>